<evidence type="ECO:0000313" key="3">
    <source>
        <dbReference type="Proteomes" id="UP001338125"/>
    </source>
</evidence>
<dbReference type="EMBL" id="JAVFKD010000016">
    <property type="protein sequence ID" value="KAK5988000.1"/>
    <property type="molecule type" value="Genomic_DNA"/>
</dbReference>
<feature type="compositionally biased region" description="Low complexity" evidence="1">
    <location>
        <begin position="78"/>
        <end position="98"/>
    </location>
</feature>
<reference evidence="2 3" key="1">
    <citation type="submission" date="2024-01" db="EMBL/GenBank/DDBJ databases">
        <title>Complete genome of Cladobotryum mycophilum ATHUM6906.</title>
        <authorList>
            <person name="Christinaki A.C."/>
            <person name="Myridakis A.I."/>
            <person name="Kouvelis V.N."/>
        </authorList>
    </citation>
    <scope>NUCLEOTIDE SEQUENCE [LARGE SCALE GENOMIC DNA]</scope>
    <source>
        <strain evidence="2 3">ATHUM6906</strain>
    </source>
</reference>
<feature type="compositionally biased region" description="Low complexity" evidence="1">
    <location>
        <begin position="48"/>
        <end position="69"/>
    </location>
</feature>
<gene>
    <name evidence="2" type="ORF">PT974_12136</name>
</gene>
<sequence>MSTTAAGPSLSHPQASALLTSFTDFLTIALHSLLYYRNLYPPPPSSPLAPTTSPSTSPVTPSCAPGSATPSPPPPPSCTSAPCAASSSSPTACRPTAP</sequence>
<protein>
    <submittedName>
        <fullName evidence="2">Uncharacterized protein</fullName>
    </submittedName>
</protein>
<accession>A0ABR0S768</accession>
<organism evidence="2 3">
    <name type="scientific">Cladobotryum mycophilum</name>
    <dbReference type="NCBI Taxonomy" id="491253"/>
    <lineage>
        <taxon>Eukaryota</taxon>
        <taxon>Fungi</taxon>
        <taxon>Dikarya</taxon>
        <taxon>Ascomycota</taxon>
        <taxon>Pezizomycotina</taxon>
        <taxon>Sordariomycetes</taxon>
        <taxon>Hypocreomycetidae</taxon>
        <taxon>Hypocreales</taxon>
        <taxon>Hypocreaceae</taxon>
        <taxon>Cladobotryum</taxon>
    </lineage>
</organism>
<evidence type="ECO:0000313" key="2">
    <source>
        <dbReference type="EMBL" id="KAK5988000.1"/>
    </source>
</evidence>
<name>A0ABR0S768_9HYPO</name>
<dbReference type="SUPFAM" id="SSF56019">
    <property type="entry name" value="The spindle assembly checkpoint protein mad2"/>
    <property type="match status" value="1"/>
</dbReference>
<proteinExistence type="predicted"/>
<keyword evidence="3" id="KW-1185">Reference proteome</keyword>
<feature type="region of interest" description="Disordered" evidence="1">
    <location>
        <begin position="44"/>
        <end position="98"/>
    </location>
</feature>
<comment type="caution">
    <text evidence="2">The sequence shown here is derived from an EMBL/GenBank/DDBJ whole genome shotgun (WGS) entry which is preliminary data.</text>
</comment>
<evidence type="ECO:0000256" key="1">
    <source>
        <dbReference type="SAM" id="MobiDB-lite"/>
    </source>
</evidence>
<dbReference type="InterPro" id="IPR036570">
    <property type="entry name" value="HORMA_dom_sf"/>
</dbReference>
<dbReference type="Proteomes" id="UP001338125">
    <property type="component" value="Unassembled WGS sequence"/>
</dbReference>
<dbReference type="Gene3D" id="3.30.900.10">
    <property type="entry name" value="HORMA domain"/>
    <property type="match status" value="1"/>
</dbReference>